<keyword evidence="1" id="KW-0677">Repeat</keyword>
<dbReference type="GO" id="GO:0005737">
    <property type="term" value="C:cytoplasm"/>
    <property type="evidence" value="ECO:0007669"/>
    <property type="project" value="TreeGrafter"/>
</dbReference>
<dbReference type="SUPFAM" id="SSF48371">
    <property type="entry name" value="ARM repeat"/>
    <property type="match status" value="2"/>
</dbReference>
<dbReference type="AlphaFoldDB" id="A0A7K9MKJ3"/>
<dbReference type="EMBL" id="VWZR01013876">
    <property type="protein sequence ID" value="NXH75244.1"/>
    <property type="molecule type" value="Genomic_DNA"/>
</dbReference>
<dbReference type="InterPro" id="IPR055406">
    <property type="entry name" value="HEAT_Maestro"/>
</dbReference>
<feature type="domain" description="Maestro/Maestro-like HEAT-repeats" evidence="3">
    <location>
        <begin position="604"/>
        <end position="799"/>
    </location>
</feature>
<dbReference type="InterPro" id="IPR048465">
    <property type="entry name" value="Maestro-like_HEAT"/>
</dbReference>
<sequence>CLSICPLPGWQQEGQKLRFLAEVSTVCTTSTGSFERNMLCFFQRDVLETIEVILQEEPTDHLGTMVRQQAMLTITAMSRAGLLLQEKSNNLLRICFCSVFHLPPQGTQGPEAFLYSKTLDTMDSMLQALVRNASTLGILELQNIFQLLLPFTGSQLAVVQQRAMTRIARLAHFITSYPELQVCPCFAQRTLLGHGCSKTHQFVMLGRLVGHLTLCCTYKDKETHHEAAEALRHLHTFLLQQKSKRTWLHDTEQLQLQEGWQAREFWQLSKTRRASKIFSMFVKYLQPSDQVDIILMAIKNLRSPNAYSISIAAGMVDILVENPAFQPGHVLNIVWAIYRNLPSISEALALKRLDRALMVLMSNYPSEMVASLLQCSPTCNSVAMAMWRAMVPEAEAADKVLQELLSILMNQSLRKTSTSIRDNPRFLSLAASNTINKIILQDNCLWQVGEMFPQLLLALLFQVSFVTELTLQEVRIFWKEHQQDLITPIRSAVQSIRLLLCSMGFDSQVLSIELQGGWDALLSAETHLKGVCIVAREMAKMPRPLCSAIFCHLAELLRVEDHTWEMIAMVFLIEMLDCDDLSEEVDCALEVFPMYLQSQCLGMPCLVLRGILRLTEKPDMARKTLSLLPYVMEQLQGADSDTSTVALHVLTNMLQLQDETVPSLIAPALAEMLQPLFGDESETVRELSIHLFQNTMGLVVGAEKKMMNKVVWDSLLPLLFHLHDQNERVAKASQEALCSAGRFLKWRQLTQLAETTHPWRISECLLARRKSRAKDYLQQSQPYLQSPQESLRQEAVRFI</sequence>
<gene>
    <name evidence="4" type="primary">Mroh7</name>
    <name evidence="4" type="ORF">HYDTET_R07865</name>
</gene>
<dbReference type="InterPro" id="IPR045206">
    <property type="entry name" value="Maestro_heat-like_prot"/>
</dbReference>
<evidence type="ECO:0000259" key="3">
    <source>
        <dbReference type="Pfam" id="PF23227"/>
    </source>
</evidence>
<name>A0A7K9MKJ3_OCETE</name>
<organism evidence="4 5">
    <name type="scientific">Oceanodroma tethys</name>
    <name type="common">Wedge-rumped storm-petrel</name>
    <name type="synonym">Hydrobates tethys</name>
    <dbReference type="NCBI Taxonomy" id="79633"/>
    <lineage>
        <taxon>Eukaryota</taxon>
        <taxon>Metazoa</taxon>
        <taxon>Chordata</taxon>
        <taxon>Craniata</taxon>
        <taxon>Vertebrata</taxon>
        <taxon>Euteleostomi</taxon>
        <taxon>Archelosauria</taxon>
        <taxon>Archosauria</taxon>
        <taxon>Dinosauria</taxon>
        <taxon>Saurischia</taxon>
        <taxon>Theropoda</taxon>
        <taxon>Coelurosauria</taxon>
        <taxon>Aves</taxon>
        <taxon>Neognathae</taxon>
        <taxon>Neoaves</taxon>
        <taxon>Aequornithes</taxon>
        <taxon>Procellariiformes</taxon>
        <taxon>Hydrobatidae</taxon>
        <taxon>Oceanodroma</taxon>
    </lineage>
</organism>
<dbReference type="PANTHER" id="PTHR23120:SF42">
    <property type="entry name" value="MAESTRO HEAT-LIKE REPEAT FAMILY MEMBER 3"/>
    <property type="match status" value="1"/>
</dbReference>
<comment type="caution">
    <text evidence="4">The sequence shown here is derived from an EMBL/GenBank/DDBJ whole genome shotgun (WGS) entry which is preliminary data.</text>
</comment>
<dbReference type="InterPro" id="IPR011989">
    <property type="entry name" value="ARM-like"/>
</dbReference>
<evidence type="ECO:0000259" key="2">
    <source>
        <dbReference type="Pfam" id="PF21047"/>
    </source>
</evidence>
<feature type="domain" description="Maestro-like HEAT-repeats" evidence="2">
    <location>
        <begin position="183"/>
        <end position="401"/>
    </location>
</feature>
<dbReference type="InterPro" id="IPR016024">
    <property type="entry name" value="ARM-type_fold"/>
</dbReference>
<evidence type="ECO:0000256" key="1">
    <source>
        <dbReference type="ARBA" id="ARBA00022737"/>
    </source>
</evidence>
<dbReference type="Gene3D" id="1.25.10.10">
    <property type="entry name" value="Leucine-rich Repeat Variant"/>
    <property type="match status" value="1"/>
</dbReference>
<feature type="non-terminal residue" evidence="4">
    <location>
        <position position="1"/>
    </location>
</feature>
<feature type="non-terminal residue" evidence="4">
    <location>
        <position position="799"/>
    </location>
</feature>
<dbReference type="PANTHER" id="PTHR23120">
    <property type="entry name" value="MAESTRO-RELATED HEAT DOMAIN-CONTAINING"/>
    <property type="match status" value="1"/>
</dbReference>
<dbReference type="Pfam" id="PF23227">
    <property type="entry name" value="HEAT_MROH2B_C"/>
    <property type="match status" value="1"/>
</dbReference>
<evidence type="ECO:0000313" key="5">
    <source>
        <dbReference type="Proteomes" id="UP000527232"/>
    </source>
</evidence>
<keyword evidence="5" id="KW-1185">Reference proteome</keyword>
<evidence type="ECO:0000313" key="4">
    <source>
        <dbReference type="EMBL" id="NXH75244.1"/>
    </source>
</evidence>
<dbReference type="OrthoDB" id="9421177at2759"/>
<dbReference type="Proteomes" id="UP000527232">
    <property type="component" value="Unassembled WGS sequence"/>
</dbReference>
<dbReference type="Pfam" id="PF21047">
    <property type="entry name" value="HEAT_Maestro"/>
    <property type="match status" value="1"/>
</dbReference>
<accession>A0A7K9MKJ3</accession>
<protein>
    <submittedName>
        <fullName evidence="4">MROH7 protein</fullName>
    </submittedName>
</protein>
<proteinExistence type="predicted"/>
<reference evidence="4 5" key="1">
    <citation type="submission" date="2019-09" db="EMBL/GenBank/DDBJ databases">
        <title>Bird 10,000 Genomes (B10K) Project - Family phase.</title>
        <authorList>
            <person name="Zhang G."/>
        </authorList>
    </citation>
    <scope>NUCLEOTIDE SEQUENCE [LARGE SCALE GENOMIC DNA]</scope>
    <source>
        <strain evidence="4">B10K-DU-001-32</strain>
        <tissue evidence="4">Muscle</tissue>
    </source>
</reference>